<gene>
    <name evidence="2" type="ORF">P8A22_01780</name>
</gene>
<dbReference type="Proteomes" id="UP001229952">
    <property type="component" value="Chromosome"/>
</dbReference>
<comment type="similarity">
    <text evidence="1">Belongs to the enoyl-CoA hydratase/isomerase family.</text>
</comment>
<proteinExistence type="inferred from homology"/>
<keyword evidence="3" id="KW-1185">Reference proteome</keyword>
<evidence type="ECO:0000313" key="2">
    <source>
        <dbReference type="EMBL" id="WLQ38881.1"/>
    </source>
</evidence>
<dbReference type="RefSeq" id="WP_306085554.1">
    <property type="nucleotide sequence ID" value="NZ_CP120992.1"/>
</dbReference>
<protein>
    <submittedName>
        <fullName evidence="2">Enoyl-CoA hydratase/isomerase family protein</fullName>
    </submittedName>
</protein>
<dbReference type="SUPFAM" id="SSF52096">
    <property type="entry name" value="ClpP/crotonase"/>
    <property type="match status" value="1"/>
</dbReference>
<evidence type="ECO:0000256" key="1">
    <source>
        <dbReference type="ARBA" id="ARBA00005254"/>
    </source>
</evidence>
<dbReference type="EMBL" id="CP120992">
    <property type="protein sequence ID" value="WLQ38881.1"/>
    <property type="molecule type" value="Genomic_DNA"/>
</dbReference>
<dbReference type="Gene3D" id="3.90.226.10">
    <property type="entry name" value="2-enoyl-CoA Hydratase, Chain A, domain 1"/>
    <property type="match status" value="1"/>
</dbReference>
<accession>A0ABY9HZR0</accession>
<dbReference type="CDD" id="cd06558">
    <property type="entry name" value="crotonase-like"/>
    <property type="match status" value="1"/>
</dbReference>
<dbReference type="InterPro" id="IPR001753">
    <property type="entry name" value="Enoyl-CoA_hydra/iso"/>
</dbReference>
<name>A0ABY9HZR0_9ACTN</name>
<evidence type="ECO:0000313" key="3">
    <source>
        <dbReference type="Proteomes" id="UP001229952"/>
    </source>
</evidence>
<dbReference type="InterPro" id="IPR045002">
    <property type="entry name" value="Ech1-like"/>
</dbReference>
<dbReference type="InterPro" id="IPR029045">
    <property type="entry name" value="ClpP/crotonase-like_dom_sf"/>
</dbReference>
<dbReference type="PANTHER" id="PTHR43149:SF1">
    <property type="entry name" value="DELTA(3,5)-DELTA(2,4)-DIENOYL-COA ISOMERASE, MITOCHONDRIAL"/>
    <property type="match status" value="1"/>
</dbReference>
<sequence length="286" mass="30494">MRQLEGEAAVLDILDHDIAHGEERITLRIEDGVGVLTLCRPDRLNGWSWESSRQLGIMADRIRFDDSVRAVLLRGEGRAFCAGIDVTAPGGGITGRSPAERTHRYYEGIRWVRERFAAFAGLPQPVVAAVQGYCLGFGFELALMADIRIAADDAVFALPEAGIGVAVDAGGDMRIAREAGAGWAKYLALTGRRIDAATAERIGLLQGVTPPGELDRTARSVADAVAANAPLAVRHIKRSVDAFADAGMADALDRTALAAALTLTSQDCAEGYAAKAARRPPRFEGR</sequence>
<reference evidence="2 3" key="1">
    <citation type="submission" date="2023-03" db="EMBL/GenBank/DDBJ databases">
        <title>Isolation and description of six Streptomyces strains from soil environments, able to metabolize different microbial glucans.</title>
        <authorList>
            <person name="Widen T."/>
            <person name="Larsbrink J."/>
        </authorList>
    </citation>
    <scope>NUCLEOTIDE SEQUENCE [LARGE SCALE GENOMIC DNA]</scope>
    <source>
        <strain evidence="2 3">Mut2</strain>
    </source>
</reference>
<dbReference type="Pfam" id="PF00378">
    <property type="entry name" value="ECH_1"/>
    <property type="match status" value="1"/>
</dbReference>
<dbReference type="PANTHER" id="PTHR43149">
    <property type="entry name" value="ENOYL-COA HYDRATASE"/>
    <property type="match status" value="1"/>
</dbReference>
<organism evidence="2 3">
    <name type="scientific">Streptomyces laculatispora</name>
    <dbReference type="NCBI Taxonomy" id="887464"/>
    <lineage>
        <taxon>Bacteria</taxon>
        <taxon>Bacillati</taxon>
        <taxon>Actinomycetota</taxon>
        <taxon>Actinomycetes</taxon>
        <taxon>Kitasatosporales</taxon>
        <taxon>Streptomycetaceae</taxon>
        <taxon>Streptomyces</taxon>
    </lineage>
</organism>